<name>A0A2C9WKK7_MANES</name>
<gene>
    <name evidence="1" type="ORF">MANES_01G135400</name>
</gene>
<organism evidence="1">
    <name type="scientific">Manihot esculenta</name>
    <name type="common">Cassava</name>
    <name type="synonym">Jatropha manihot</name>
    <dbReference type="NCBI Taxonomy" id="3983"/>
    <lineage>
        <taxon>Eukaryota</taxon>
        <taxon>Viridiplantae</taxon>
        <taxon>Streptophyta</taxon>
        <taxon>Embryophyta</taxon>
        <taxon>Tracheophyta</taxon>
        <taxon>Spermatophyta</taxon>
        <taxon>Magnoliopsida</taxon>
        <taxon>eudicotyledons</taxon>
        <taxon>Gunneridae</taxon>
        <taxon>Pentapetalae</taxon>
        <taxon>rosids</taxon>
        <taxon>fabids</taxon>
        <taxon>Malpighiales</taxon>
        <taxon>Euphorbiaceae</taxon>
        <taxon>Crotonoideae</taxon>
        <taxon>Manihoteae</taxon>
        <taxon>Manihot</taxon>
    </lineage>
</organism>
<dbReference type="AlphaFoldDB" id="A0A2C9WKK7"/>
<accession>A0A2C9WKK7</accession>
<evidence type="ECO:0000313" key="1">
    <source>
        <dbReference type="EMBL" id="OAY60742.1"/>
    </source>
</evidence>
<proteinExistence type="predicted"/>
<dbReference type="EMBL" id="CM004387">
    <property type="protein sequence ID" value="OAY60742.1"/>
    <property type="molecule type" value="Genomic_DNA"/>
</dbReference>
<reference evidence="1" key="1">
    <citation type="submission" date="2016-02" db="EMBL/GenBank/DDBJ databases">
        <title>WGS assembly of Manihot esculenta.</title>
        <authorList>
            <person name="Bredeson J.V."/>
            <person name="Prochnik S.E."/>
            <person name="Lyons J.B."/>
            <person name="Schmutz J."/>
            <person name="Grimwood J."/>
            <person name="Vrebalov J."/>
            <person name="Bart R.S."/>
            <person name="Amuge T."/>
            <person name="Ferguson M.E."/>
            <person name="Green R."/>
            <person name="Putnam N."/>
            <person name="Stites J."/>
            <person name="Rounsley S."/>
            <person name="Rokhsar D.S."/>
        </authorList>
    </citation>
    <scope>NUCLEOTIDE SEQUENCE [LARGE SCALE GENOMIC DNA]</scope>
    <source>
        <tissue evidence="1">Leaf</tissue>
    </source>
</reference>
<dbReference type="STRING" id="3983.A0A2C9WKK7"/>
<protein>
    <submittedName>
        <fullName evidence="1">Uncharacterized protein</fullName>
    </submittedName>
</protein>
<sequence length="154" mass="17401">MRSRTFMVRPIFTLRLPSPISRAEKGNLCSGENYCWTLAVISKAKGTNVYSWEDRRGFLCFARQKRGFLGICIKMKLAFELCLVPCITAHFSYMSGSTASTVSNYVWNQTNKRTLGSSWTQVASFFKRKDLLVGSPFCRCHSETVYSSSASKTC</sequence>